<dbReference type="GO" id="GO:0030154">
    <property type="term" value="P:cell differentiation"/>
    <property type="evidence" value="ECO:0007669"/>
    <property type="project" value="UniProtKB-KW"/>
</dbReference>
<dbReference type="AlphaFoldDB" id="A0A9W3G5B6"/>
<dbReference type="InterPro" id="IPR009685">
    <property type="entry name" value="MEA1"/>
</dbReference>
<evidence type="ECO:0000256" key="3">
    <source>
        <dbReference type="ARBA" id="ARBA00022473"/>
    </source>
</evidence>
<evidence type="ECO:0000256" key="6">
    <source>
        <dbReference type="ARBA" id="ARBA00022871"/>
    </source>
</evidence>
<evidence type="ECO:0000256" key="5">
    <source>
        <dbReference type="ARBA" id="ARBA00022782"/>
    </source>
</evidence>
<dbReference type="PANTHER" id="PTHR17005">
    <property type="entry name" value="MALE-ENHANCED ANTIGEN-1"/>
    <property type="match status" value="1"/>
</dbReference>
<evidence type="ECO:0000256" key="2">
    <source>
        <dbReference type="ARBA" id="ARBA00022245"/>
    </source>
</evidence>
<protein>
    <recommendedName>
        <fullName evidence="2">Male-enhanced antigen 1</fullName>
    </recommendedName>
</protein>
<evidence type="ECO:0000256" key="1">
    <source>
        <dbReference type="ARBA" id="ARBA00002540"/>
    </source>
</evidence>
<keyword evidence="3" id="KW-0217">Developmental protein</keyword>
<dbReference type="RefSeq" id="XP_045372641.1">
    <property type="nucleotide sequence ID" value="XM_045516685.1"/>
</dbReference>
<keyword evidence="6" id="KW-0744">Spermatogenesis</keyword>
<gene>
    <name evidence="8" type="primary">LOC105069006</name>
</gene>
<evidence type="ECO:0000313" key="8">
    <source>
        <dbReference type="RefSeq" id="XP_045372641.1"/>
    </source>
</evidence>
<feature type="region of interest" description="Disordered" evidence="7">
    <location>
        <begin position="32"/>
        <end position="125"/>
    </location>
</feature>
<reference evidence="8" key="1">
    <citation type="submission" date="2025-08" db="UniProtKB">
        <authorList>
            <consortium name="RefSeq"/>
        </authorList>
    </citation>
    <scope>IDENTIFICATION</scope>
    <source>
        <tissue evidence="8">Blood</tissue>
    </source>
</reference>
<proteinExistence type="predicted"/>
<evidence type="ECO:0000256" key="4">
    <source>
        <dbReference type="ARBA" id="ARBA00022553"/>
    </source>
</evidence>
<sequence>MSSLQSLIRDLQRCCCCCCCCCLSLRISNEGVGKEGEGREGVAPASTAEVVLGGGGRGPEHTLPNRYEELGLHQGPTEGTGDESSRESEEEQGEMGAGPADYSYQPLNRDPEPEGAELAPVGEGEEGAADIQDWNCALGLHSLEGEDENEEGATALSNHNYIPMDPQHAGLAKRAKAGDIKRSVGR</sequence>
<feature type="compositionally biased region" description="Basic and acidic residues" evidence="7">
    <location>
        <begin position="176"/>
        <end position="186"/>
    </location>
</feature>
<feature type="region of interest" description="Disordered" evidence="7">
    <location>
        <begin position="147"/>
        <end position="186"/>
    </location>
</feature>
<organism evidence="8">
    <name type="scientific">Camelus bactrianus</name>
    <name type="common">Bactrian camel</name>
    <dbReference type="NCBI Taxonomy" id="9837"/>
    <lineage>
        <taxon>Eukaryota</taxon>
        <taxon>Metazoa</taxon>
        <taxon>Chordata</taxon>
        <taxon>Craniata</taxon>
        <taxon>Vertebrata</taxon>
        <taxon>Euteleostomi</taxon>
        <taxon>Mammalia</taxon>
        <taxon>Eutheria</taxon>
        <taxon>Laurasiatheria</taxon>
        <taxon>Artiodactyla</taxon>
        <taxon>Tylopoda</taxon>
        <taxon>Camelidae</taxon>
        <taxon>Camelus</taxon>
    </lineage>
</organism>
<evidence type="ECO:0000256" key="7">
    <source>
        <dbReference type="SAM" id="MobiDB-lite"/>
    </source>
</evidence>
<keyword evidence="4" id="KW-0597">Phosphoprotein</keyword>
<keyword evidence="5" id="KW-0221">Differentiation</keyword>
<name>A0A9W3G5B6_CAMBA</name>
<dbReference type="GO" id="GO:0007283">
    <property type="term" value="P:spermatogenesis"/>
    <property type="evidence" value="ECO:0007669"/>
    <property type="project" value="UniProtKB-KW"/>
</dbReference>
<comment type="function">
    <text evidence="1">May play an important role in spermatogenesis and/or testis development.</text>
</comment>
<accession>A0A9W3G5B6</accession>